<organism evidence="2 3">
    <name type="scientific">Alsobacter ponti</name>
    <dbReference type="NCBI Taxonomy" id="2962936"/>
    <lineage>
        <taxon>Bacteria</taxon>
        <taxon>Pseudomonadati</taxon>
        <taxon>Pseudomonadota</taxon>
        <taxon>Alphaproteobacteria</taxon>
        <taxon>Hyphomicrobiales</taxon>
        <taxon>Alsobacteraceae</taxon>
        <taxon>Alsobacter</taxon>
    </lineage>
</organism>
<evidence type="ECO:0000259" key="1">
    <source>
        <dbReference type="Pfam" id="PF20072"/>
    </source>
</evidence>
<reference evidence="2 3" key="1">
    <citation type="submission" date="2022-07" db="EMBL/GenBank/DDBJ databases">
        <authorList>
            <person name="Li W.-J."/>
            <person name="Deng Q.-Q."/>
        </authorList>
    </citation>
    <scope>NUCLEOTIDE SEQUENCE [LARGE SCALE GENOMIC DNA]</scope>
    <source>
        <strain evidence="2 3">SYSU M60028</strain>
    </source>
</reference>
<protein>
    <submittedName>
        <fullName evidence="2">DUF6468 domain-containing protein</fullName>
    </submittedName>
</protein>
<dbReference type="EMBL" id="JANCLU010000001">
    <property type="protein sequence ID" value="MCP8937331.1"/>
    <property type="molecule type" value="Genomic_DNA"/>
</dbReference>
<dbReference type="Pfam" id="PF20072">
    <property type="entry name" value="DUF6468"/>
    <property type="match status" value="1"/>
</dbReference>
<dbReference type="InterPro" id="IPR045531">
    <property type="entry name" value="DUF6468"/>
</dbReference>
<evidence type="ECO:0000313" key="3">
    <source>
        <dbReference type="Proteomes" id="UP001205890"/>
    </source>
</evidence>
<accession>A0ABT1L8D3</accession>
<gene>
    <name evidence="2" type="ORF">NK718_02280</name>
</gene>
<dbReference type="RefSeq" id="WP_254738186.1">
    <property type="nucleotide sequence ID" value="NZ_JANCLU010000001.1"/>
</dbReference>
<sequence>MIGLMIEILVCVLLAATIGWSVVLDRRLRALKADEQAMRKTIVDLVAATDKAERAVAGLRQVVTDCDRSIAGQLHEAERQSVALAAQIRSGDEVIARIGRIVETARGAAPAAPETPAPSRLAATLAAAQALAERAQRRVPASEAA</sequence>
<name>A0ABT1L8D3_9HYPH</name>
<feature type="domain" description="DUF6468" evidence="1">
    <location>
        <begin position="31"/>
        <end position="106"/>
    </location>
</feature>
<comment type="caution">
    <text evidence="2">The sequence shown here is derived from an EMBL/GenBank/DDBJ whole genome shotgun (WGS) entry which is preliminary data.</text>
</comment>
<keyword evidence="3" id="KW-1185">Reference proteome</keyword>
<dbReference type="Proteomes" id="UP001205890">
    <property type="component" value="Unassembled WGS sequence"/>
</dbReference>
<evidence type="ECO:0000313" key="2">
    <source>
        <dbReference type="EMBL" id="MCP8937331.1"/>
    </source>
</evidence>
<proteinExistence type="predicted"/>